<feature type="domain" description="Putative auto-transporter adhesin head GIN" evidence="2">
    <location>
        <begin position="44"/>
        <end position="224"/>
    </location>
</feature>
<dbReference type="RefSeq" id="WP_259088397.1">
    <property type="nucleotide sequence ID" value="NZ_BAAAZC010000025.1"/>
</dbReference>
<dbReference type="EMBL" id="BAAAZC010000025">
    <property type="protein sequence ID" value="GAA3980882.1"/>
    <property type="molecule type" value="Genomic_DNA"/>
</dbReference>
<evidence type="ECO:0000259" key="2">
    <source>
        <dbReference type="Pfam" id="PF10988"/>
    </source>
</evidence>
<dbReference type="Proteomes" id="UP001500742">
    <property type="component" value="Unassembled WGS sequence"/>
</dbReference>
<comment type="caution">
    <text evidence="3">The sequence shown here is derived from an EMBL/GenBank/DDBJ whole genome shotgun (WGS) entry which is preliminary data.</text>
</comment>
<organism evidence="3 4">
    <name type="scientific">Mucilaginibacter dorajii</name>
    <dbReference type="NCBI Taxonomy" id="692994"/>
    <lineage>
        <taxon>Bacteria</taxon>
        <taxon>Pseudomonadati</taxon>
        <taxon>Bacteroidota</taxon>
        <taxon>Sphingobacteriia</taxon>
        <taxon>Sphingobacteriales</taxon>
        <taxon>Sphingobacteriaceae</taxon>
        <taxon>Mucilaginibacter</taxon>
    </lineage>
</organism>
<sequence>MKKLSFNTAVLAVIVSVSIFSSCRRLRCVHGSGNIITENRKANDFTKLDISDAFKVHLKQDSSLSISIKGDDNQLKYVSTSVEGGTLHIKSKKNFCDGDSIVINIGIKKLDEIDASGAVVISSVGKINTGDLKFGLSGATKLNLDVNAANVVTENSGMAEVNLTGQAASHKIESSGISKVNAFDFVVGDYDINTSGIGNCKINVLKTLNVHSSGASEVQYKGSPATVNNDKSGASKITKVD</sequence>
<keyword evidence="4" id="KW-1185">Reference proteome</keyword>
<dbReference type="PROSITE" id="PS51257">
    <property type="entry name" value="PROKAR_LIPOPROTEIN"/>
    <property type="match status" value="1"/>
</dbReference>
<reference evidence="4" key="1">
    <citation type="journal article" date="2019" name="Int. J. Syst. Evol. Microbiol.">
        <title>The Global Catalogue of Microorganisms (GCM) 10K type strain sequencing project: providing services to taxonomists for standard genome sequencing and annotation.</title>
        <authorList>
            <consortium name="The Broad Institute Genomics Platform"/>
            <consortium name="The Broad Institute Genome Sequencing Center for Infectious Disease"/>
            <person name="Wu L."/>
            <person name="Ma J."/>
        </authorList>
    </citation>
    <scope>NUCLEOTIDE SEQUENCE [LARGE SCALE GENOMIC DNA]</scope>
    <source>
        <strain evidence="4">JCM 16601</strain>
    </source>
</reference>
<proteinExistence type="predicted"/>
<accession>A0ABP7QDT7</accession>
<gene>
    <name evidence="3" type="ORF">GCM10022210_35240</name>
</gene>
<protein>
    <submittedName>
        <fullName evidence="3">Head GIN domain-containing protein</fullName>
    </submittedName>
</protein>
<name>A0ABP7QDT7_9SPHI</name>
<dbReference type="PANTHER" id="PTHR39200">
    <property type="entry name" value="HYPOTHETICAL EXPORTED PROTEIN"/>
    <property type="match status" value="1"/>
</dbReference>
<evidence type="ECO:0000313" key="3">
    <source>
        <dbReference type="EMBL" id="GAA3980882.1"/>
    </source>
</evidence>
<evidence type="ECO:0000256" key="1">
    <source>
        <dbReference type="SAM" id="MobiDB-lite"/>
    </source>
</evidence>
<dbReference type="Pfam" id="PF10988">
    <property type="entry name" value="DUF2807"/>
    <property type="match status" value="1"/>
</dbReference>
<feature type="region of interest" description="Disordered" evidence="1">
    <location>
        <begin position="220"/>
        <end position="241"/>
    </location>
</feature>
<dbReference type="InterPro" id="IPR021255">
    <property type="entry name" value="DUF2807"/>
</dbReference>
<dbReference type="Gene3D" id="2.160.20.120">
    <property type="match status" value="1"/>
</dbReference>
<evidence type="ECO:0000313" key="4">
    <source>
        <dbReference type="Proteomes" id="UP001500742"/>
    </source>
</evidence>
<dbReference type="PANTHER" id="PTHR39200:SF1">
    <property type="entry name" value="AUTO-TRANSPORTER ADHESIN HEAD GIN DOMAIN-CONTAINING PROTEIN-RELATED"/>
    <property type="match status" value="1"/>
</dbReference>